<evidence type="ECO:0000256" key="1">
    <source>
        <dbReference type="ARBA" id="ARBA00004127"/>
    </source>
</evidence>
<accession>A0ABT7K8H1</accession>
<evidence type="ECO:0000256" key="2">
    <source>
        <dbReference type="ARBA" id="ARBA00022692"/>
    </source>
</evidence>
<dbReference type="EMBL" id="JARFYM010000057">
    <property type="protein sequence ID" value="MDL2403718.1"/>
    <property type="molecule type" value="Genomic_DNA"/>
</dbReference>
<dbReference type="RefSeq" id="WP_285873228.1">
    <property type="nucleotide sequence ID" value="NZ_JARFYM010000057.1"/>
</dbReference>
<evidence type="ECO:0000256" key="4">
    <source>
        <dbReference type="ARBA" id="ARBA00023136"/>
    </source>
</evidence>
<dbReference type="Proteomes" id="UP001172645">
    <property type="component" value="Unassembled WGS sequence"/>
</dbReference>
<dbReference type="PANTHER" id="PTHR12714">
    <property type="entry name" value="PROTEIN-S ISOPRENYLCYSTEINE O-METHYLTRANSFERASE"/>
    <property type="match status" value="1"/>
</dbReference>
<dbReference type="InterPro" id="IPR007318">
    <property type="entry name" value="Phopholipid_MeTrfase"/>
</dbReference>
<keyword evidence="7" id="KW-1185">Reference proteome</keyword>
<evidence type="ECO:0000256" key="5">
    <source>
        <dbReference type="SAM" id="Phobius"/>
    </source>
</evidence>
<proteinExistence type="predicted"/>
<dbReference type="EC" id="2.1.1.100" evidence="6"/>
<dbReference type="Gene3D" id="1.20.120.1630">
    <property type="match status" value="1"/>
</dbReference>
<sequence>MSEPTLLTLFLPVCWGSWALIWFVASFRVKKTTRSEDPLSRLSNTAPIWIGAFLLVARPSWLGPLSFRLLPPNLAYYSIGAALTVIGLAFAVWARYHIGRNWSGVITVKEDHVLIRTGPYAIVRHPIYSGLLLAFIGTALARGHIGALLAIGFMLYAILRRVHIEERWMGETFGQAYVDYKAKTPALVPFVAYG</sequence>
<gene>
    <name evidence="6" type="ORF">PY649_33150</name>
</gene>
<keyword evidence="6" id="KW-0489">Methyltransferase</keyword>
<dbReference type="PANTHER" id="PTHR12714:SF9">
    <property type="entry name" value="PROTEIN-S-ISOPRENYLCYSTEINE O-METHYLTRANSFERASE"/>
    <property type="match status" value="1"/>
</dbReference>
<evidence type="ECO:0000313" key="6">
    <source>
        <dbReference type="EMBL" id="MDL2403718.1"/>
    </source>
</evidence>
<dbReference type="EC" id="2.1.1.334" evidence="6"/>
<organism evidence="6 7">
    <name type="scientific">Rhizobium mayense</name>
    <dbReference type="NCBI Taxonomy" id="1312184"/>
    <lineage>
        <taxon>Bacteria</taxon>
        <taxon>Pseudomonadati</taxon>
        <taxon>Pseudomonadota</taxon>
        <taxon>Alphaproteobacteria</taxon>
        <taxon>Hyphomicrobiales</taxon>
        <taxon>Rhizobiaceae</taxon>
        <taxon>Rhizobium/Agrobacterium group</taxon>
        <taxon>Rhizobium</taxon>
    </lineage>
</organism>
<keyword evidence="4 5" id="KW-0472">Membrane</keyword>
<keyword evidence="3 5" id="KW-1133">Transmembrane helix</keyword>
<protein>
    <submittedName>
        <fullName evidence="6">Isoprenylcysteine carboxylmethyltransferase family protein</fullName>
        <ecNumber evidence="6">2.1.1.100</ecNumber>
        <ecNumber evidence="6">2.1.1.334</ecNumber>
    </submittedName>
</protein>
<keyword evidence="2 5" id="KW-0812">Transmembrane</keyword>
<reference evidence="6" key="1">
    <citation type="submission" date="2023-06" db="EMBL/GenBank/DDBJ databases">
        <title>Phylogenetic Diversity of Rhizobium strains.</title>
        <authorList>
            <person name="Moura F.T."/>
            <person name="Helene L.C.F."/>
            <person name="Hungria M."/>
        </authorList>
    </citation>
    <scope>NUCLEOTIDE SEQUENCE</scope>
    <source>
        <strain evidence="6">CCGE526</strain>
    </source>
</reference>
<feature type="transmembrane region" description="Helical" evidence="5">
    <location>
        <begin position="74"/>
        <end position="94"/>
    </location>
</feature>
<evidence type="ECO:0000256" key="3">
    <source>
        <dbReference type="ARBA" id="ARBA00022989"/>
    </source>
</evidence>
<dbReference type="GO" id="GO:0032259">
    <property type="term" value="P:methylation"/>
    <property type="evidence" value="ECO:0007669"/>
    <property type="project" value="UniProtKB-KW"/>
</dbReference>
<feature type="transmembrane region" description="Helical" evidence="5">
    <location>
        <begin position="46"/>
        <end position="62"/>
    </location>
</feature>
<comment type="subcellular location">
    <subcellularLocation>
        <location evidence="1">Endomembrane system</location>
        <topology evidence="1">Multi-pass membrane protein</topology>
    </subcellularLocation>
</comment>
<comment type="caution">
    <text evidence="6">The sequence shown here is derived from an EMBL/GenBank/DDBJ whole genome shotgun (WGS) entry which is preliminary data.</text>
</comment>
<keyword evidence="6" id="KW-0808">Transferase</keyword>
<name>A0ABT7K8H1_9HYPH</name>
<feature type="transmembrane region" description="Helical" evidence="5">
    <location>
        <begin position="131"/>
        <end position="159"/>
    </location>
</feature>
<feature type="transmembrane region" description="Helical" evidence="5">
    <location>
        <begin position="6"/>
        <end position="25"/>
    </location>
</feature>
<dbReference type="GO" id="GO:0004671">
    <property type="term" value="F:protein C-terminal S-isoprenylcysteine carboxyl O-methyltransferase activity"/>
    <property type="evidence" value="ECO:0007669"/>
    <property type="project" value="UniProtKB-EC"/>
</dbReference>
<dbReference type="Pfam" id="PF04191">
    <property type="entry name" value="PEMT"/>
    <property type="match status" value="1"/>
</dbReference>
<evidence type="ECO:0000313" key="7">
    <source>
        <dbReference type="Proteomes" id="UP001172645"/>
    </source>
</evidence>